<evidence type="ECO:0000256" key="1">
    <source>
        <dbReference type="ARBA" id="ARBA00022679"/>
    </source>
</evidence>
<evidence type="ECO:0000313" key="4">
    <source>
        <dbReference type="Proteomes" id="UP000294823"/>
    </source>
</evidence>
<dbReference type="InterPro" id="IPR043129">
    <property type="entry name" value="ATPase_NBD"/>
</dbReference>
<gene>
    <name evidence="3" type="ORF">E0702_17580</name>
</gene>
<dbReference type="SUPFAM" id="SSF53067">
    <property type="entry name" value="Actin-like ATPase domain"/>
    <property type="match status" value="1"/>
</dbReference>
<dbReference type="PANTHER" id="PTHR43435">
    <property type="entry name" value="RIBULOKINASE"/>
    <property type="match status" value="1"/>
</dbReference>
<dbReference type="EMBL" id="SLTR01000503">
    <property type="protein sequence ID" value="TDA81833.1"/>
    <property type="molecule type" value="Genomic_DNA"/>
</dbReference>
<protein>
    <submittedName>
        <fullName evidence="3">Carbohydrate kinase</fullName>
    </submittedName>
</protein>
<dbReference type="Proteomes" id="UP000294823">
    <property type="component" value="Unassembled WGS sequence"/>
</dbReference>
<keyword evidence="2 3" id="KW-0418">Kinase</keyword>
<dbReference type="GO" id="GO:0016301">
    <property type="term" value="F:kinase activity"/>
    <property type="evidence" value="ECO:0007669"/>
    <property type="project" value="UniProtKB-KW"/>
</dbReference>
<dbReference type="Gene3D" id="3.30.420.40">
    <property type="match status" value="1"/>
</dbReference>
<sequence>AGIPVRIPASTDGPTLGSAILAAHGAGYFATIDEGIAAMVKPGRVIEPNPKAVQAYEEIYARYLALYPALSGALAR</sequence>
<dbReference type="PANTHER" id="PTHR43435:SF4">
    <property type="entry name" value="FGGY CARBOHYDRATE KINASE DOMAIN-CONTAINING PROTEIN"/>
    <property type="match status" value="1"/>
</dbReference>
<evidence type="ECO:0000313" key="3">
    <source>
        <dbReference type="EMBL" id="TDA81833.1"/>
    </source>
</evidence>
<name>A0ABY2D200_9GAMM</name>
<proteinExistence type="predicted"/>
<reference evidence="3 4" key="1">
    <citation type="submission" date="2019-03" db="EMBL/GenBank/DDBJ databases">
        <title>Halomonas marinisediminis sp. nov., a moderately halophilic bacterium isolated from the Bohai Gulf.</title>
        <authorList>
            <person name="Ji X."/>
        </authorList>
    </citation>
    <scope>NUCLEOTIDE SEQUENCE [LARGE SCALE GENOMIC DNA]</scope>
    <source>
        <strain evidence="3 4">204</strain>
    </source>
</reference>
<feature type="non-terminal residue" evidence="3">
    <location>
        <position position="1"/>
    </location>
</feature>
<accession>A0ABY2D200</accession>
<comment type="caution">
    <text evidence="3">The sequence shown here is derived from an EMBL/GenBank/DDBJ whole genome shotgun (WGS) entry which is preliminary data.</text>
</comment>
<keyword evidence="4" id="KW-1185">Reference proteome</keyword>
<keyword evidence="1" id="KW-0808">Transferase</keyword>
<evidence type="ECO:0000256" key="2">
    <source>
        <dbReference type="ARBA" id="ARBA00022777"/>
    </source>
</evidence>
<organism evidence="3 4">
    <name type="scientific">Halomonas marinisediminis</name>
    <dbReference type="NCBI Taxonomy" id="2546095"/>
    <lineage>
        <taxon>Bacteria</taxon>
        <taxon>Pseudomonadati</taxon>
        <taxon>Pseudomonadota</taxon>
        <taxon>Gammaproteobacteria</taxon>
        <taxon>Oceanospirillales</taxon>
        <taxon>Halomonadaceae</taxon>
        <taxon>Halomonas</taxon>
    </lineage>
</organism>